<keyword evidence="5 6" id="KW-0460">Magnesium</keyword>
<feature type="binding site" evidence="6">
    <location>
        <position position="138"/>
    </location>
    <ligand>
        <name>Mg(2+)</name>
        <dbReference type="ChEBI" id="CHEBI:18420"/>
        <label>1</label>
        <note>catalytic</note>
    </ligand>
</feature>
<dbReference type="InterPro" id="IPR051090">
    <property type="entry name" value="Inositol_monoP_superfamily"/>
</dbReference>
<proteinExistence type="inferred from homology"/>
<dbReference type="InterPro" id="IPR000760">
    <property type="entry name" value="Inositol_monophosphatase-like"/>
</dbReference>
<dbReference type="PANTHER" id="PTHR43200">
    <property type="entry name" value="PHOSPHATASE"/>
    <property type="match status" value="1"/>
</dbReference>
<evidence type="ECO:0000256" key="6">
    <source>
        <dbReference type="PIRSR" id="PIRSR600760-2"/>
    </source>
</evidence>
<accession>A0A5N6TFH0</accession>
<evidence type="ECO:0000256" key="1">
    <source>
        <dbReference type="ARBA" id="ARBA00001946"/>
    </source>
</evidence>
<protein>
    <recommendedName>
        <fullName evidence="9">3'(2'),5'-bisphosphate nucleotidase</fullName>
    </recommendedName>
</protein>
<dbReference type="GO" id="GO:0046872">
    <property type="term" value="F:metal ion binding"/>
    <property type="evidence" value="ECO:0007669"/>
    <property type="project" value="UniProtKB-KW"/>
</dbReference>
<comment type="cofactor">
    <cofactor evidence="1 6">
        <name>Mg(2+)</name>
        <dbReference type="ChEBI" id="CHEBI:18420"/>
    </cofactor>
</comment>
<evidence type="ECO:0000256" key="3">
    <source>
        <dbReference type="ARBA" id="ARBA00022723"/>
    </source>
</evidence>
<feature type="binding site" evidence="6">
    <location>
        <position position="135"/>
    </location>
    <ligand>
        <name>Mg(2+)</name>
        <dbReference type="ChEBI" id="CHEBI:18420"/>
        <label>1</label>
        <note>catalytic</note>
    </ligand>
</feature>
<dbReference type="AlphaFoldDB" id="A0A5N6TFH0"/>
<feature type="binding site" evidence="6">
    <location>
        <position position="293"/>
    </location>
    <ligand>
        <name>Mg(2+)</name>
        <dbReference type="ChEBI" id="CHEBI:18420"/>
        <label>1</label>
        <note>catalytic</note>
    </ligand>
</feature>
<evidence type="ECO:0000313" key="8">
    <source>
        <dbReference type="Proteomes" id="UP000325780"/>
    </source>
</evidence>
<keyword evidence="4" id="KW-0378">Hydrolase</keyword>
<sequence length="355" mass="39184">MEEVSYEKEHHVASLAVYCASIFTKTAQKEADIYTIVKPDASPVTDADYASQAILISAIRHHFPQDGFIAEESAIALRRDPGRARRVWELVSTANLERHENTSVALPESLEDMLAIIDIGGSGNGAKGKRTWIIDPIDGTASFVQGQQFAIAVALIEAGEQRVGVVGYPNLIFDDPDISEEVVDEKGFGMMLSAVKGKGAYKRQMTKSSLLSPQKNALQPWRRMAQENIVFTESSESHVIDQDKHKTIRDILLANPPLDIYSMQVKYAVLSIGTCNAMIRLPKDKTHRFPAWDHAGGTLIFEESGGRVTDLYGHPFIYASGQTLAQNEGLVAAKAGLHTDLVRYARHIYEKDSED</sequence>
<dbReference type="SUPFAM" id="SSF56655">
    <property type="entry name" value="Carbohydrate phosphatase"/>
    <property type="match status" value="1"/>
</dbReference>
<name>A0A5N6TFH0_ASPAV</name>
<dbReference type="GO" id="GO:0008441">
    <property type="term" value="F:3'(2'),5'-bisphosphate nucleotidase activity"/>
    <property type="evidence" value="ECO:0007669"/>
    <property type="project" value="TreeGrafter"/>
</dbReference>
<evidence type="ECO:0000256" key="2">
    <source>
        <dbReference type="ARBA" id="ARBA00009759"/>
    </source>
</evidence>
<feature type="binding site" evidence="6">
    <location>
        <position position="71"/>
    </location>
    <ligand>
        <name>Mg(2+)</name>
        <dbReference type="ChEBI" id="CHEBI:18420"/>
        <label>1</label>
        <note>catalytic</note>
    </ligand>
</feature>
<dbReference type="GO" id="GO:0000103">
    <property type="term" value="P:sulfate assimilation"/>
    <property type="evidence" value="ECO:0007669"/>
    <property type="project" value="TreeGrafter"/>
</dbReference>
<evidence type="ECO:0000313" key="7">
    <source>
        <dbReference type="EMBL" id="KAE8145082.1"/>
    </source>
</evidence>
<keyword evidence="3 6" id="KW-0479">Metal-binding</keyword>
<dbReference type="Gene3D" id="3.40.190.80">
    <property type="match status" value="1"/>
</dbReference>
<dbReference type="PANTHER" id="PTHR43200:SF2">
    <property type="entry name" value="3'(2'),5'-BISPHOSPHATE NUCLEOTIDASE"/>
    <property type="match status" value="1"/>
</dbReference>
<reference evidence="7 8" key="1">
    <citation type="submission" date="2019-04" db="EMBL/GenBank/DDBJ databases">
        <title>Friends and foes A comparative genomics study of 23 Aspergillus species from section Flavi.</title>
        <authorList>
            <consortium name="DOE Joint Genome Institute"/>
            <person name="Kjaerbolling I."/>
            <person name="Vesth T."/>
            <person name="Frisvad J.C."/>
            <person name="Nybo J.L."/>
            <person name="Theobald S."/>
            <person name="Kildgaard S."/>
            <person name="Isbrandt T."/>
            <person name="Kuo A."/>
            <person name="Sato A."/>
            <person name="Lyhne E.K."/>
            <person name="Kogle M.E."/>
            <person name="Wiebenga A."/>
            <person name="Kun R.S."/>
            <person name="Lubbers R.J."/>
            <person name="Makela M.R."/>
            <person name="Barry K."/>
            <person name="Chovatia M."/>
            <person name="Clum A."/>
            <person name="Daum C."/>
            <person name="Haridas S."/>
            <person name="He G."/>
            <person name="LaButti K."/>
            <person name="Lipzen A."/>
            <person name="Mondo S."/>
            <person name="Riley R."/>
            <person name="Salamov A."/>
            <person name="Simmons B.A."/>
            <person name="Magnuson J.K."/>
            <person name="Henrissat B."/>
            <person name="Mortensen U.H."/>
            <person name="Larsen T.O."/>
            <person name="Devries R.P."/>
            <person name="Grigoriev I.V."/>
            <person name="Machida M."/>
            <person name="Baker S.E."/>
            <person name="Andersen M.R."/>
        </authorList>
    </citation>
    <scope>NUCLEOTIDE SEQUENCE [LARGE SCALE GENOMIC DNA]</scope>
    <source>
        <strain evidence="7 8">IBT 18842</strain>
    </source>
</reference>
<dbReference type="OrthoDB" id="411145at2759"/>
<dbReference type="CDD" id="cd01517">
    <property type="entry name" value="PAP_phosphatase"/>
    <property type="match status" value="1"/>
</dbReference>
<dbReference type="Pfam" id="PF00459">
    <property type="entry name" value="Inositol_P"/>
    <property type="match status" value="1"/>
</dbReference>
<comment type="similarity">
    <text evidence="2">Belongs to the inositol monophosphatase superfamily.</text>
</comment>
<dbReference type="Gene3D" id="3.30.540.10">
    <property type="entry name" value="Fructose-1,6-Bisphosphatase, subunit A, domain 1"/>
    <property type="match status" value="1"/>
</dbReference>
<evidence type="ECO:0000256" key="4">
    <source>
        <dbReference type="ARBA" id="ARBA00022801"/>
    </source>
</evidence>
<dbReference type="EMBL" id="ML742389">
    <property type="protein sequence ID" value="KAE8145082.1"/>
    <property type="molecule type" value="Genomic_DNA"/>
</dbReference>
<dbReference type="Proteomes" id="UP000325780">
    <property type="component" value="Unassembled WGS sequence"/>
</dbReference>
<evidence type="ECO:0008006" key="9">
    <source>
        <dbReference type="Google" id="ProtNLM"/>
    </source>
</evidence>
<feature type="binding site" evidence="6">
    <location>
        <position position="137"/>
    </location>
    <ligand>
        <name>Mg(2+)</name>
        <dbReference type="ChEBI" id="CHEBI:18420"/>
        <label>1</label>
        <note>catalytic</note>
    </ligand>
</feature>
<evidence type="ECO:0000256" key="5">
    <source>
        <dbReference type="ARBA" id="ARBA00022842"/>
    </source>
</evidence>
<dbReference type="PRINTS" id="PR00377">
    <property type="entry name" value="IMPHPHTASES"/>
</dbReference>
<keyword evidence="8" id="KW-1185">Reference proteome</keyword>
<organism evidence="7 8">
    <name type="scientific">Aspergillus avenaceus</name>
    <dbReference type="NCBI Taxonomy" id="36643"/>
    <lineage>
        <taxon>Eukaryota</taxon>
        <taxon>Fungi</taxon>
        <taxon>Dikarya</taxon>
        <taxon>Ascomycota</taxon>
        <taxon>Pezizomycotina</taxon>
        <taxon>Eurotiomycetes</taxon>
        <taxon>Eurotiomycetidae</taxon>
        <taxon>Eurotiales</taxon>
        <taxon>Aspergillaceae</taxon>
        <taxon>Aspergillus</taxon>
        <taxon>Aspergillus subgen. Circumdati</taxon>
    </lineage>
</organism>
<gene>
    <name evidence="7" type="ORF">BDV25DRAFT_134093</name>
</gene>